<protein>
    <submittedName>
        <fullName evidence="2">Uncharacterized protein</fullName>
    </submittedName>
</protein>
<dbReference type="AlphaFoldDB" id="A0A1D6MFE0"/>
<dbReference type="EMBL" id="CM007649">
    <property type="protein sequence ID" value="ONM28345.1"/>
    <property type="molecule type" value="Genomic_DNA"/>
</dbReference>
<dbReference type="PaxDb" id="4577-AC210280.4_FGP002"/>
<gene>
    <name evidence="2" type="ORF">ZEAMMB73_Zm00001d039340</name>
</gene>
<proteinExistence type="predicted"/>
<feature type="region of interest" description="Disordered" evidence="1">
    <location>
        <begin position="153"/>
        <end position="192"/>
    </location>
</feature>
<reference evidence="2" key="1">
    <citation type="submission" date="2015-12" db="EMBL/GenBank/DDBJ databases">
        <title>Update maize B73 reference genome by single molecule sequencing technologies.</title>
        <authorList>
            <consortium name="Maize Genome Sequencing Project"/>
            <person name="Ware D."/>
        </authorList>
    </citation>
    <scope>NUCLEOTIDE SEQUENCE [LARGE SCALE GENOMIC DNA]</scope>
    <source>
        <tissue evidence="2">Seedling</tissue>
    </source>
</reference>
<name>A0A1D6MFE0_MAIZE</name>
<organism evidence="2">
    <name type="scientific">Zea mays</name>
    <name type="common">Maize</name>
    <dbReference type="NCBI Taxonomy" id="4577"/>
    <lineage>
        <taxon>Eukaryota</taxon>
        <taxon>Viridiplantae</taxon>
        <taxon>Streptophyta</taxon>
        <taxon>Embryophyta</taxon>
        <taxon>Tracheophyta</taxon>
        <taxon>Spermatophyta</taxon>
        <taxon>Magnoliopsida</taxon>
        <taxon>Liliopsida</taxon>
        <taxon>Poales</taxon>
        <taxon>Poaceae</taxon>
        <taxon>PACMAD clade</taxon>
        <taxon>Panicoideae</taxon>
        <taxon>Andropogonodae</taxon>
        <taxon>Andropogoneae</taxon>
        <taxon>Tripsacinae</taxon>
        <taxon>Zea</taxon>
    </lineage>
</organism>
<evidence type="ECO:0000313" key="2">
    <source>
        <dbReference type="EMBL" id="ONM28345.1"/>
    </source>
</evidence>
<feature type="compositionally biased region" description="Basic and acidic residues" evidence="1">
    <location>
        <begin position="166"/>
        <end position="177"/>
    </location>
</feature>
<dbReference type="InParanoid" id="A0A1D6MFE0"/>
<evidence type="ECO:0000256" key="1">
    <source>
        <dbReference type="SAM" id="MobiDB-lite"/>
    </source>
</evidence>
<accession>A0A1D6MFE0</accession>
<sequence length="468" mass="50667">MSRRGRLARSELDCAEASLFPVTCIAIRNQNFSTPTPPPTSITHNATTFADIVRFGRTRMDGEGQRRGGFRAPGVIGRSGGGFGFGNRVEGFTSGGFGQAYGPNGAGRISGQHLGPQFGFGAVGHNNRVPQNSQQTIVFGHGQQQPASFSVGGAQHGTQQVGVGGQKHDYHNQRYKDNSGSGRQMDDGALDDFDEDDLLEDEVMEQSPAVSPKYAVLSAVLDAGLGEQAKQPSGQHDCEMQEGCNSKPGLVEHSKVPRDDCSKMKEATATLGHQLKCDGQQSDASFSSEVALPVIPKPVKVLNKISAALPKRRSKRREAEVDEDMLERAKRVVAKKNLDGPEGNSFKNSVLSFTDELVINNLRSLGISLGASENSVQNSVDHLKILEKERIKESSVKIGQDNHVELGESDVEDDDLYTLGDLSGDLSEEIMEYLTDSNRLLSNFKKVKSKKGKKHCVNSKVKTKISNK</sequence>